<dbReference type="InterPro" id="IPR017969">
    <property type="entry name" value="Heavy-metal-associated_CS"/>
</dbReference>
<comment type="catalytic activity">
    <reaction evidence="16">
        <text>Cu(+)(in) + ATP + H2O = Cu(+)(out) + ADP + phosphate + H(+)</text>
        <dbReference type="Rhea" id="RHEA:25792"/>
        <dbReference type="ChEBI" id="CHEBI:15377"/>
        <dbReference type="ChEBI" id="CHEBI:15378"/>
        <dbReference type="ChEBI" id="CHEBI:30616"/>
        <dbReference type="ChEBI" id="CHEBI:43474"/>
        <dbReference type="ChEBI" id="CHEBI:49552"/>
        <dbReference type="ChEBI" id="CHEBI:456216"/>
        <dbReference type="EC" id="7.2.2.8"/>
    </reaction>
</comment>
<dbReference type="Gene3D" id="3.30.70.100">
    <property type="match status" value="1"/>
</dbReference>
<dbReference type="KEGG" id="pmw:B2K_26245"/>
<feature type="transmembrane region" description="Helical" evidence="18">
    <location>
        <begin position="94"/>
        <end position="113"/>
    </location>
</feature>
<dbReference type="CDD" id="cd00371">
    <property type="entry name" value="HMA"/>
    <property type="match status" value="1"/>
</dbReference>
<evidence type="ECO:0000256" key="16">
    <source>
        <dbReference type="ARBA" id="ARBA00049289"/>
    </source>
</evidence>
<dbReference type="InterPro" id="IPR018303">
    <property type="entry name" value="ATPase_P-typ_P_site"/>
</dbReference>
<name>I0BP50_9BACL</name>
<evidence type="ECO:0000256" key="17">
    <source>
        <dbReference type="ARBA" id="ARBA00055366"/>
    </source>
</evidence>
<dbReference type="NCBIfam" id="TIGR01494">
    <property type="entry name" value="ATPase_P-type"/>
    <property type="match status" value="1"/>
</dbReference>
<dbReference type="Gene3D" id="3.40.50.1000">
    <property type="entry name" value="HAD superfamily/HAD-like"/>
    <property type="match status" value="1"/>
</dbReference>
<dbReference type="Pfam" id="PF00122">
    <property type="entry name" value="E1-E2_ATPase"/>
    <property type="match status" value="1"/>
</dbReference>
<dbReference type="SUPFAM" id="SSF81653">
    <property type="entry name" value="Calcium ATPase, transduction domain A"/>
    <property type="match status" value="1"/>
</dbReference>
<keyword evidence="11" id="KW-1278">Translocase</keyword>
<dbReference type="AlphaFoldDB" id="I0BP50"/>
<evidence type="ECO:0000256" key="13">
    <source>
        <dbReference type="ARBA" id="ARBA00023008"/>
    </source>
</evidence>
<dbReference type="GO" id="GO:0055070">
    <property type="term" value="P:copper ion homeostasis"/>
    <property type="evidence" value="ECO:0007669"/>
    <property type="project" value="TreeGrafter"/>
</dbReference>
<proteinExistence type="inferred from homology"/>
<reference evidence="20 21" key="1">
    <citation type="submission" date="2013-06" db="EMBL/GenBank/DDBJ databases">
        <title>Complete genome sequence of Paenibacillus mucilaginosus K02.</title>
        <authorList>
            <person name="Xiao B."/>
            <person name="Sun L."/>
            <person name="Xiao L."/>
            <person name="Lian B."/>
        </authorList>
    </citation>
    <scope>NUCLEOTIDE SEQUENCE [LARGE SCALE GENOMIC DNA]</scope>
    <source>
        <strain evidence="20 21">K02</strain>
    </source>
</reference>
<gene>
    <name evidence="20" type="ORF">B2K_26245</name>
</gene>
<keyword evidence="13" id="KW-0186">Copper</keyword>
<dbReference type="InterPro" id="IPR001757">
    <property type="entry name" value="P_typ_ATPase"/>
</dbReference>
<sequence>MSSTTPSLASAQLTIDITGMTCAACAARIERAVGKLEGVEQVHVNLALNRASVTMDPVRTDGGTVIARIERLGFGAVPKREGARERSAREEVHASRRAFLAGAGALLPFLWAMAPHHAWTAALWVPPLLLNPWFQLALATPVQFVLGGPFYIRAWKALRAGGASMDVLIVLGSSAAYLYSHYRLFHTGGMPVAHGGGEHGYYFFDTSVMILTIVWLGKWLEAAAKRRTADSIALLRQLQPAEVTVLAEGRQISRRVGEIAAGETILIRPGEKVPLDGTVLEGRSEVDESAVTGESIPMEKGAGAPVMAGTLNGSGALTVQVTAPESSSTVARMVRMVEAAQESRAPIQRLADRVSGVFVPLIVLTALLTFGWWYFQGETGNAAGALEKAIAVLLIACPCALGLATPVSVLVGSGRAAQKGVLFKEGRTLEELQGTGVLLLDKTGTLTAGKPRLSGLYPAPGMTQSSLLRLMAAAGQASEHPLSRAVVREAQRRSLALPKAAAFEAVPGCGVRAEVDGCTVLLGSRRWLESLGVPLPHGDAQEQQWLGEGRQLLYAASAGRWLGLAALSDPLRPGARSAVRQLEAAGVKVILVTGDHEEAARRTAGQAGISRWYAGMRPEQKLELVRRLQREGRRVAVAGDGINDAPALAAADTGLAVGGGTDAALAAAGVHLHRGDLGGVAEAYRMSRRTMRVIYQNLLLSLGYNVLAVPLAVSGQLAPWMACTAMALSSVTVVCNALRLQRA</sequence>
<dbReference type="PROSITE" id="PS50846">
    <property type="entry name" value="HMA_2"/>
    <property type="match status" value="1"/>
</dbReference>
<dbReference type="Pfam" id="PF00702">
    <property type="entry name" value="Hydrolase"/>
    <property type="match status" value="1"/>
</dbReference>
<dbReference type="Pfam" id="PF00403">
    <property type="entry name" value="HMA"/>
    <property type="match status" value="1"/>
</dbReference>
<dbReference type="GO" id="GO:0140581">
    <property type="term" value="F:P-type monovalent copper transporter activity"/>
    <property type="evidence" value="ECO:0007669"/>
    <property type="project" value="UniProtKB-EC"/>
</dbReference>
<dbReference type="FunFam" id="2.70.150.10:FF:000002">
    <property type="entry name" value="Copper-transporting ATPase 1, putative"/>
    <property type="match status" value="1"/>
</dbReference>
<evidence type="ECO:0000256" key="9">
    <source>
        <dbReference type="ARBA" id="ARBA00022796"/>
    </source>
</evidence>
<evidence type="ECO:0000256" key="12">
    <source>
        <dbReference type="ARBA" id="ARBA00022989"/>
    </source>
</evidence>
<keyword evidence="15 18" id="KW-0472">Membrane</keyword>
<dbReference type="PANTHER" id="PTHR43520:SF8">
    <property type="entry name" value="P-TYPE CU(+) TRANSPORTER"/>
    <property type="match status" value="1"/>
</dbReference>
<evidence type="ECO:0000256" key="2">
    <source>
        <dbReference type="ARBA" id="ARBA00006024"/>
    </source>
</evidence>
<keyword evidence="18" id="KW-1003">Cell membrane</keyword>
<dbReference type="InterPro" id="IPR006121">
    <property type="entry name" value="HMA_dom"/>
</dbReference>
<keyword evidence="4" id="KW-0813">Transport</keyword>
<dbReference type="GO" id="GO:0005507">
    <property type="term" value="F:copper ion binding"/>
    <property type="evidence" value="ECO:0007669"/>
    <property type="project" value="TreeGrafter"/>
</dbReference>
<dbReference type="InterPro" id="IPR036163">
    <property type="entry name" value="HMA_dom_sf"/>
</dbReference>
<dbReference type="Gene3D" id="3.40.1110.10">
    <property type="entry name" value="Calcium-transporting ATPase, cytoplasmic domain N"/>
    <property type="match status" value="1"/>
</dbReference>
<dbReference type="SUPFAM" id="SSF56784">
    <property type="entry name" value="HAD-like"/>
    <property type="match status" value="1"/>
</dbReference>
<dbReference type="InterPro" id="IPR023214">
    <property type="entry name" value="HAD_sf"/>
</dbReference>
<comment type="similarity">
    <text evidence="2 18">Belongs to the cation transport ATPase (P-type) (TC 3.A.3) family. Type IB subfamily.</text>
</comment>
<accession>I0BP50</accession>
<feature type="transmembrane region" description="Helical" evidence="18">
    <location>
        <begin position="200"/>
        <end position="217"/>
    </location>
</feature>
<dbReference type="GO" id="GO:0043682">
    <property type="term" value="F:P-type divalent copper transporter activity"/>
    <property type="evidence" value="ECO:0007669"/>
    <property type="project" value="TreeGrafter"/>
</dbReference>
<evidence type="ECO:0000256" key="3">
    <source>
        <dbReference type="ARBA" id="ARBA00012517"/>
    </source>
</evidence>
<evidence type="ECO:0000256" key="6">
    <source>
        <dbReference type="ARBA" id="ARBA00022692"/>
    </source>
</evidence>
<dbReference type="SFLD" id="SFLDF00027">
    <property type="entry name" value="p-type_atpase"/>
    <property type="match status" value="1"/>
</dbReference>
<keyword evidence="10 18" id="KW-0067">ATP-binding</keyword>
<feature type="transmembrane region" description="Helical" evidence="18">
    <location>
        <begin position="719"/>
        <end position="738"/>
    </location>
</feature>
<feature type="transmembrane region" description="Helical" evidence="18">
    <location>
        <begin position="693"/>
        <end position="713"/>
    </location>
</feature>
<evidence type="ECO:0000256" key="10">
    <source>
        <dbReference type="ARBA" id="ARBA00022840"/>
    </source>
</evidence>
<evidence type="ECO:0000256" key="18">
    <source>
        <dbReference type="RuleBase" id="RU362081"/>
    </source>
</evidence>
<comment type="subcellular location">
    <subcellularLocation>
        <location evidence="1">Cell membrane</location>
        <topology evidence="1">Multi-pass membrane protein</topology>
    </subcellularLocation>
</comment>
<dbReference type="GO" id="GO:0005886">
    <property type="term" value="C:plasma membrane"/>
    <property type="evidence" value="ECO:0007669"/>
    <property type="project" value="UniProtKB-SubCell"/>
</dbReference>
<evidence type="ECO:0000256" key="4">
    <source>
        <dbReference type="ARBA" id="ARBA00022448"/>
    </source>
</evidence>
<evidence type="ECO:0000313" key="21">
    <source>
        <dbReference type="Proteomes" id="UP000007392"/>
    </source>
</evidence>
<evidence type="ECO:0000256" key="14">
    <source>
        <dbReference type="ARBA" id="ARBA00023065"/>
    </source>
</evidence>
<dbReference type="FunFam" id="3.30.70.100:FF:000005">
    <property type="entry name" value="Copper-exporting P-type ATPase A"/>
    <property type="match status" value="1"/>
</dbReference>
<evidence type="ECO:0000256" key="8">
    <source>
        <dbReference type="ARBA" id="ARBA00022741"/>
    </source>
</evidence>
<dbReference type="PROSITE" id="PS01047">
    <property type="entry name" value="HMA_1"/>
    <property type="match status" value="1"/>
</dbReference>
<evidence type="ECO:0000256" key="11">
    <source>
        <dbReference type="ARBA" id="ARBA00022967"/>
    </source>
</evidence>
<keyword evidence="5" id="KW-0597">Phosphoprotein</keyword>
<dbReference type="PRINTS" id="PR00943">
    <property type="entry name" value="CUATPASE"/>
</dbReference>
<dbReference type="PANTHER" id="PTHR43520">
    <property type="entry name" value="ATP7, ISOFORM B"/>
    <property type="match status" value="1"/>
</dbReference>
<dbReference type="InterPro" id="IPR027256">
    <property type="entry name" value="P-typ_ATPase_IB"/>
</dbReference>
<dbReference type="NCBIfam" id="TIGR01525">
    <property type="entry name" value="ATPase-IB_hvy"/>
    <property type="match status" value="1"/>
</dbReference>
<dbReference type="InterPro" id="IPR023299">
    <property type="entry name" value="ATPase_P-typ_cyto_dom_N"/>
</dbReference>
<evidence type="ECO:0000256" key="1">
    <source>
        <dbReference type="ARBA" id="ARBA00004651"/>
    </source>
</evidence>
<dbReference type="SFLD" id="SFLDS00003">
    <property type="entry name" value="Haloacid_Dehalogenase"/>
    <property type="match status" value="1"/>
</dbReference>
<feature type="transmembrane region" description="Helical" evidence="18">
    <location>
        <begin position="163"/>
        <end position="180"/>
    </location>
</feature>
<comment type="function">
    <text evidence="17">Involved in copper export.</text>
</comment>
<feature type="transmembrane region" description="Helical" evidence="18">
    <location>
        <begin position="390"/>
        <end position="411"/>
    </location>
</feature>
<dbReference type="InterPro" id="IPR044492">
    <property type="entry name" value="P_typ_ATPase_HD_dom"/>
</dbReference>
<keyword evidence="8 18" id="KW-0547">Nucleotide-binding</keyword>
<feature type="transmembrane region" description="Helical" evidence="18">
    <location>
        <begin position="133"/>
        <end position="151"/>
    </location>
</feature>
<dbReference type="OrthoDB" id="9813266at2"/>
<evidence type="ECO:0000313" key="20">
    <source>
        <dbReference type="EMBL" id="AFH64147.2"/>
    </source>
</evidence>
<feature type="transmembrane region" description="Helical" evidence="18">
    <location>
        <begin position="354"/>
        <end position="375"/>
    </location>
</feature>
<keyword evidence="7 18" id="KW-0479">Metal-binding</keyword>
<dbReference type="EC" id="7.2.2.8" evidence="3"/>
<evidence type="ECO:0000256" key="5">
    <source>
        <dbReference type="ARBA" id="ARBA00022553"/>
    </source>
</evidence>
<dbReference type="SFLD" id="SFLDG00002">
    <property type="entry name" value="C1.7:_P-type_atpase_like"/>
    <property type="match status" value="1"/>
</dbReference>
<keyword evidence="12 18" id="KW-1133">Transmembrane helix</keyword>
<dbReference type="PRINTS" id="PR00119">
    <property type="entry name" value="CATATPASE"/>
</dbReference>
<dbReference type="NCBIfam" id="TIGR01511">
    <property type="entry name" value="ATPase-IB1_Cu"/>
    <property type="match status" value="1"/>
</dbReference>
<dbReference type="HOGENOM" id="CLU_001771_0_3_9"/>
<dbReference type="CDD" id="cd02094">
    <property type="entry name" value="P-type_ATPase_Cu-like"/>
    <property type="match status" value="1"/>
</dbReference>
<keyword evidence="6 18" id="KW-0812">Transmembrane</keyword>
<evidence type="ECO:0000259" key="19">
    <source>
        <dbReference type="PROSITE" id="PS50846"/>
    </source>
</evidence>
<protein>
    <recommendedName>
        <fullName evidence="3">P-type Cu(+) transporter</fullName>
        <ecNumber evidence="3">7.2.2.8</ecNumber>
    </recommendedName>
</protein>
<keyword evidence="9" id="KW-0187">Copper transport</keyword>
<dbReference type="EMBL" id="CP003422">
    <property type="protein sequence ID" value="AFH64147.2"/>
    <property type="molecule type" value="Genomic_DNA"/>
</dbReference>
<evidence type="ECO:0000256" key="7">
    <source>
        <dbReference type="ARBA" id="ARBA00022723"/>
    </source>
</evidence>
<feature type="domain" description="HMA" evidence="19">
    <location>
        <begin position="11"/>
        <end position="77"/>
    </location>
</feature>
<dbReference type="GO" id="GO:0005524">
    <property type="term" value="F:ATP binding"/>
    <property type="evidence" value="ECO:0007669"/>
    <property type="project" value="UniProtKB-UniRule"/>
</dbReference>
<dbReference type="InterPro" id="IPR008250">
    <property type="entry name" value="ATPase_P-typ_transduc_dom_A_sf"/>
</dbReference>
<organism evidence="20 21">
    <name type="scientific">Paenibacillus mucilaginosus K02</name>
    <dbReference type="NCBI Taxonomy" id="997761"/>
    <lineage>
        <taxon>Bacteria</taxon>
        <taxon>Bacillati</taxon>
        <taxon>Bacillota</taxon>
        <taxon>Bacilli</taxon>
        <taxon>Bacillales</taxon>
        <taxon>Paenibacillaceae</taxon>
        <taxon>Paenibacillus</taxon>
    </lineage>
</organism>
<dbReference type="RefSeq" id="WP_016362854.1">
    <property type="nucleotide sequence ID" value="NC_017672.3"/>
</dbReference>
<dbReference type="InterPro" id="IPR036412">
    <property type="entry name" value="HAD-like_sf"/>
</dbReference>
<evidence type="ECO:0000256" key="15">
    <source>
        <dbReference type="ARBA" id="ARBA00023136"/>
    </source>
</evidence>
<dbReference type="Gene3D" id="2.70.150.10">
    <property type="entry name" value="Calcium-transporting ATPase, cytoplasmic transduction domain A"/>
    <property type="match status" value="1"/>
</dbReference>
<dbReference type="InterPro" id="IPR059000">
    <property type="entry name" value="ATPase_P-type_domA"/>
</dbReference>
<dbReference type="InterPro" id="IPR023298">
    <property type="entry name" value="ATPase_P-typ_TM_dom_sf"/>
</dbReference>
<dbReference type="SUPFAM" id="SSF81665">
    <property type="entry name" value="Calcium ATPase, transmembrane domain M"/>
    <property type="match status" value="1"/>
</dbReference>
<keyword evidence="14" id="KW-0406">Ion transport</keyword>
<dbReference type="PROSITE" id="PS00154">
    <property type="entry name" value="ATPASE_E1_E2"/>
    <property type="match status" value="1"/>
</dbReference>
<dbReference type="GO" id="GO:0016887">
    <property type="term" value="F:ATP hydrolysis activity"/>
    <property type="evidence" value="ECO:0007669"/>
    <property type="project" value="InterPro"/>
</dbReference>
<dbReference type="Proteomes" id="UP000007392">
    <property type="component" value="Chromosome"/>
</dbReference>
<dbReference type="SUPFAM" id="SSF55008">
    <property type="entry name" value="HMA, heavy metal-associated domain"/>
    <property type="match status" value="1"/>
</dbReference>